<dbReference type="EMBL" id="JASZZN010000004">
    <property type="protein sequence ID" value="MDM4015278.1"/>
    <property type="molecule type" value="Genomic_DNA"/>
</dbReference>
<organism evidence="1 2">
    <name type="scientific">Roseiconus lacunae</name>
    <dbReference type="NCBI Taxonomy" id="2605694"/>
    <lineage>
        <taxon>Bacteria</taxon>
        <taxon>Pseudomonadati</taxon>
        <taxon>Planctomycetota</taxon>
        <taxon>Planctomycetia</taxon>
        <taxon>Pirellulales</taxon>
        <taxon>Pirellulaceae</taxon>
        <taxon>Roseiconus</taxon>
    </lineage>
</organism>
<evidence type="ECO:0000313" key="1">
    <source>
        <dbReference type="EMBL" id="MDM4015278.1"/>
    </source>
</evidence>
<dbReference type="RefSeq" id="WP_289162752.1">
    <property type="nucleotide sequence ID" value="NZ_JASZZN010000004.1"/>
</dbReference>
<reference evidence="1 2" key="1">
    <citation type="submission" date="2023-06" db="EMBL/GenBank/DDBJ databases">
        <title>Roseiconus lacunae JC819 isolated from Gulf of Mannar region, Tamil Nadu.</title>
        <authorList>
            <person name="Pk S."/>
            <person name="Ch S."/>
            <person name="Ch V.R."/>
        </authorList>
    </citation>
    <scope>NUCLEOTIDE SEQUENCE [LARGE SCALE GENOMIC DNA]</scope>
    <source>
        <strain evidence="1 2">JC819</strain>
    </source>
</reference>
<comment type="caution">
    <text evidence="1">The sequence shown here is derived from an EMBL/GenBank/DDBJ whole genome shotgun (WGS) entry which is preliminary data.</text>
</comment>
<keyword evidence="2" id="KW-1185">Reference proteome</keyword>
<accession>A0ABT7PFY1</accession>
<protein>
    <submittedName>
        <fullName evidence="1">Uncharacterized protein</fullName>
    </submittedName>
</protein>
<sequence length="86" mass="9331">MAMSALEHQILDRVERRMMLKRDAQARAKATTDQAHNRAIDPVGTWKAAVADLKAQGIAPSRAVSIADQRNPGLRQAMLAAVNAGR</sequence>
<proteinExistence type="predicted"/>
<gene>
    <name evidence="1" type="ORF">QTN89_07560</name>
</gene>
<evidence type="ECO:0000313" key="2">
    <source>
        <dbReference type="Proteomes" id="UP001239462"/>
    </source>
</evidence>
<dbReference type="Proteomes" id="UP001239462">
    <property type="component" value="Unassembled WGS sequence"/>
</dbReference>
<name>A0ABT7PFY1_9BACT</name>